<dbReference type="HOGENOM" id="CLU_112433_0_0_11"/>
<accession>F6FPW5</accession>
<gene>
    <name evidence="1" type="ordered locus">Isova_0970</name>
</gene>
<dbReference type="STRING" id="743718.Isova_0970"/>
<dbReference type="Proteomes" id="UP000009236">
    <property type="component" value="Chromosome"/>
</dbReference>
<keyword evidence="2" id="KW-1185">Reference proteome</keyword>
<dbReference type="AlphaFoldDB" id="F6FPW5"/>
<evidence type="ECO:0008006" key="3">
    <source>
        <dbReference type="Google" id="ProtNLM"/>
    </source>
</evidence>
<evidence type="ECO:0000313" key="2">
    <source>
        <dbReference type="Proteomes" id="UP000009236"/>
    </source>
</evidence>
<proteinExistence type="predicted"/>
<organism evidence="2">
    <name type="scientific">Isoptericola variabilis (strain 225)</name>
    <dbReference type="NCBI Taxonomy" id="743718"/>
    <lineage>
        <taxon>Bacteria</taxon>
        <taxon>Bacillati</taxon>
        <taxon>Actinomycetota</taxon>
        <taxon>Actinomycetes</taxon>
        <taxon>Micrococcales</taxon>
        <taxon>Promicromonosporaceae</taxon>
        <taxon>Isoptericola</taxon>
    </lineage>
</organism>
<sequence length="211" mass="21463">MLAGPGPVARQVDESTYGSAVLVMLLLAGDPHRALDLASRPAGPAAAFATLQRTLKARTNRGPLGIPLWPDGLGTPPWGAARVARYGRVRYAHRVVGRSRGRDVLAAAAAAAGAGVPVPLFSGGDLDGGAAAAVPRHVVLLTAVGDGTARLYEPSSGSLHAVPEEALAAPDDVAGDDRAALTAALGGWPHVVWALLPRDARGLSPARRPLA</sequence>
<dbReference type="KEGG" id="iva:Isova_0970"/>
<dbReference type="eggNOG" id="ENOG5032WDA">
    <property type="taxonomic scope" value="Bacteria"/>
</dbReference>
<protein>
    <recommendedName>
        <fullName evidence="3">Peptidase C39-like domain-containing protein</fullName>
    </recommendedName>
</protein>
<dbReference type="RefSeq" id="WP_013838146.1">
    <property type="nucleotide sequence ID" value="NC_015588.1"/>
</dbReference>
<dbReference type="EMBL" id="CP002810">
    <property type="protein sequence ID" value="AEG43754.1"/>
    <property type="molecule type" value="Genomic_DNA"/>
</dbReference>
<evidence type="ECO:0000313" key="1">
    <source>
        <dbReference type="EMBL" id="AEG43754.1"/>
    </source>
</evidence>
<reference evidence="1 2" key="1">
    <citation type="submission" date="2011-05" db="EMBL/GenBank/DDBJ databases">
        <title>Complete sequence of Isoptericola variabilis 225.</title>
        <authorList>
            <consortium name="US DOE Joint Genome Institute"/>
            <person name="Lucas S."/>
            <person name="Han J."/>
            <person name="Lapidus A."/>
            <person name="Cheng J.-F."/>
            <person name="Goodwin L."/>
            <person name="Pitluck S."/>
            <person name="Peters L."/>
            <person name="Mikhailova N."/>
            <person name="Zeytun A."/>
            <person name="Han C."/>
            <person name="Tapia R."/>
            <person name="Land M."/>
            <person name="Hauser L."/>
            <person name="Kyrpides N."/>
            <person name="Ivanova N."/>
            <person name="Pagani I."/>
            <person name="Siebers A."/>
            <person name="Allgaier M."/>
            <person name="Thelen M."/>
            <person name="Hugenholtz P."/>
            <person name="Gladden J."/>
            <person name="Woyke T."/>
        </authorList>
    </citation>
    <scope>NUCLEOTIDE SEQUENCE [LARGE SCALE GENOMIC DNA]</scope>
    <source>
        <strain evidence="2">225</strain>
    </source>
</reference>
<name>F6FPW5_ISOV2</name>